<proteinExistence type="predicted"/>
<dbReference type="AlphaFoldDB" id="X1TSG9"/>
<organism evidence="1">
    <name type="scientific">marine sediment metagenome</name>
    <dbReference type="NCBI Taxonomy" id="412755"/>
    <lineage>
        <taxon>unclassified sequences</taxon>
        <taxon>metagenomes</taxon>
        <taxon>ecological metagenomes</taxon>
    </lineage>
</organism>
<comment type="caution">
    <text evidence="1">The sequence shown here is derived from an EMBL/GenBank/DDBJ whole genome shotgun (WGS) entry which is preliminary data.</text>
</comment>
<sequence length="59" mass="6764">MSRKAIRGPKYLIYDGRYRSIRDRALVLETCETLKEAKQRLKVLGDAVIVDAKTGEIVR</sequence>
<protein>
    <submittedName>
        <fullName evidence="1">Uncharacterized protein</fullName>
    </submittedName>
</protein>
<gene>
    <name evidence="1" type="ORF">S12H4_40113</name>
</gene>
<dbReference type="EMBL" id="BARW01024313">
    <property type="protein sequence ID" value="GAI90475.1"/>
    <property type="molecule type" value="Genomic_DNA"/>
</dbReference>
<name>X1TSG9_9ZZZZ</name>
<accession>X1TSG9</accession>
<reference evidence="1" key="1">
    <citation type="journal article" date="2014" name="Front. Microbiol.">
        <title>High frequency of phylogenetically diverse reductive dehalogenase-homologous genes in deep subseafloor sedimentary metagenomes.</title>
        <authorList>
            <person name="Kawai M."/>
            <person name="Futagami T."/>
            <person name="Toyoda A."/>
            <person name="Takaki Y."/>
            <person name="Nishi S."/>
            <person name="Hori S."/>
            <person name="Arai W."/>
            <person name="Tsubouchi T."/>
            <person name="Morono Y."/>
            <person name="Uchiyama I."/>
            <person name="Ito T."/>
            <person name="Fujiyama A."/>
            <person name="Inagaki F."/>
            <person name="Takami H."/>
        </authorList>
    </citation>
    <scope>NUCLEOTIDE SEQUENCE</scope>
    <source>
        <strain evidence="1">Expedition CK06-06</strain>
    </source>
</reference>
<evidence type="ECO:0000313" key="1">
    <source>
        <dbReference type="EMBL" id="GAI90475.1"/>
    </source>
</evidence>